<dbReference type="FunFam" id="3.60.21.10:FF:000204">
    <property type="entry name" value="Metallo-dependent phosphatase-like protein"/>
    <property type="match status" value="1"/>
</dbReference>
<dbReference type="Gene3D" id="3.60.21.10">
    <property type="match status" value="1"/>
</dbReference>
<keyword evidence="2 5" id="KW-0812">Transmembrane</keyword>
<organism evidence="7 8">
    <name type="scientific">Yarrowia lipolytica</name>
    <name type="common">Candida lipolytica</name>
    <dbReference type="NCBI Taxonomy" id="4952"/>
    <lineage>
        <taxon>Eukaryota</taxon>
        <taxon>Fungi</taxon>
        <taxon>Dikarya</taxon>
        <taxon>Ascomycota</taxon>
        <taxon>Saccharomycotina</taxon>
        <taxon>Dipodascomycetes</taxon>
        <taxon>Dipodascales</taxon>
        <taxon>Dipodascales incertae sedis</taxon>
        <taxon>Yarrowia</taxon>
    </lineage>
</organism>
<feature type="transmembrane region" description="Helical" evidence="5">
    <location>
        <begin position="383"/>
        <end position="405"/>
    </location>
</feature>
<dbReference type="VEuPathDB" id="FungiDB:YALI1_B05971g"/>
<dbReference type="InterPro" id="IPR033308">
    <property type="entry name" value="PGAP5/Cdc1/Ted1"/>
</dbReference>
<dbReference type="GeneID" id="2907205"/>
<keyword evidence="3 5" id="KW-1133">Transmembrane helix</keyword>
<evidence type="ECO:0000313" key="7">
    <source>
        <dbReference type="EMBL" id="AOW01212.1"/>
    </source>
</evidence>
<dbReference type="CDD" id="cd08164">
    <property type="entry name" value="MPP_Ted1"/>
    <property type="match status" value="1"/>
</dbReference>
<dbReference type="GO" id="GO:0016020">
    <property type="term" value="C:membrane"/>
    <property type="evidence" value="ECO:0007669"/>
    <property type="project" value="UniProtKB-SubCell"/>
</dbReference>
<dbReference type="InterPro" id="IPR029052">
    <property type="entry name" value="Metallo-depent_PP-like"/>
</dbReference>
<protein>
    <recommendedName>
        <fullName evidence="6">Calcineurin-like phosphoesterase domain-containing protein</fullName>
    </recommendedName>
</protein>
<dbReference type="AlphaFoldDB" id="A0A1D8N6E6"/>
<dbReference type="PANTHER" id="PTHR13315">
    <property type="entry name" value="METALLO PHOSPHOESTERASE RELATED"/>
    <property type="match status" value="1"/>
</dbReference>
<dbReference type="KEGG" id="yli:2907205"/>
<evidence type="ECO:0000259" key="6">
    <source>
        <dbReference type="Pfam" id="PF00149"/>
    </source>
</evidence>
<keyword evidence="4 5" id="KW-0472">Membrane</keyword>
<dbReference type="VEuPathDB" id="FungiDB:YALI0_B04422g"/>
<dbReference type="InterPro" id="IPR004843">
    <property type="entry name" value="Calcineurin-like_PHP"/>
</dbReference>
<dbReference type="GO" id="GO:0005783">
    <property type="term" value="C:endoplasmic reticulum"/>
    <property type="evidence" value="ECO:0007669"/>
    <property type="project" value="TreeGrafter"/>
</dbReference>
<dbReference type="eggNOG" id="KOG3662">
    <property type="taxonomic scope" value="Eukaryota"/>
</dbReference>
<dbReference type="InterPro" id="IPR033307">
    <property type="entry name" value="Ted1_MPase_dom"/>
</dbReference>
<proteinExistence type="predicted"/>
<dbReference type="Pfam" id="PF00149">
    <property type="entry name" value="Metallophos"/>
    <property type="match status" value="1"/>
</dbReference>
<dbReference type="SUPFAM" id="SSF56300">
    <property type="entry name" value="Metallo-dependent phosphatases"/>
    <property type="match status" value="1"/>
</dbReference>
<comment type="subcellular location">
    <subcellularLocation>
        <location evidence="1">Membrane</location>
        <topology evidence="1">Multi-pass membrane protein</topology>
    </subcellularLocation>
</comment>
<dbReference type="Proteomes" id="UP000182444">
    <property type="component" value="Chromosome 1B"/>
</dbReference>
<evidence type="ECO:0000256" key="5">
    <source>
        <dbReference type="SAM" id="Phobius"/>
    </source>
</evidence>
<dbReference type="GO" id="GO:0016787">
    <property type="term" value="F:hydrolase activity"/>
    <property type="evidence" value="ECO:0007669"/>
    <property type="project" value="InterPro"/>
</dbReference>
<evidence type="ECO:0000256" key="1">
    <source>
        <dbReference type="ARBA" id="ARBA00004141"/>
    </source>
</evidence>
<gene>
    <name evidence="7" type="ORF">YALI1_B05971g</name>
</gene>
<dbReference type="PANTHER" id="PTHR13315:SF1">
    <property type="entry name" value="PROTEIN TED1"/>
    <property type="match status" value="1"/>
</dbReference>
<accession>A0A1D8N6E6</accession>
<evidence type="ECO:0000256" key="2">
    <source>
        <dbReference type="ARBA" id="ARBA00022692"/>
    </source>
</evidence>
<dbReference type="RefSeq" id="XP_500494.3">
    <property type="nucleotide sequence ID" value="XM_500494.3"/>
</dbReference>
<dbReference type="GO" id="GO:0006506">
    <property type="term" value="P:GPI anchor biosynthetic process"/>
    <property type="evidence" value="ECO:0007669"/>
    <property type="project" value="InterPro"/>
</dbReference>
<evidence type="ECO:0000256" key="4">
    <source>
        <dbReference type="ARBA" id="ARBA00023136"/>
    </source>
</evidence>
<feature type="domain" description="Calcineurin-like phosphoesterase" evidence="6">
    <location>
        <begin position="79"/>
        <end position="314"/>
    </location>
</feature>
<sequence length="408" mass="47260">MLDFTSRSRFHLFLDTHNNAMISLHLHLLRWPAYVTLLAALLLNLYIYNYPYLQNRTECIWRDDRGWNLDKSHEEVHLLAFGDPQIRGASNTSNWRTRLDIFGNDHFLGHIYRVMAKRTKPNQVSVLGDLLSSQWITDDEFERRADRYFGRIFDESLVKNNDGYVMWYNIAGNHDIGYGGEMTRERIDRFENRFGRVNYYVPRKGYRVVVLNNLALDGPVYEQQFQNDCWMFVDMVRQAREQEPDVSTILMTHVPLYKPAGICADGPMFKYYDNEYKWLRSQNHLSEDATNRLLDGIFGREDPRGVILAGHDHEGCVSSYSFDPGHGNWTVEGGRGNAVSEYTVRSMMGEFGGNTGLLTGSWNDTEGKYDFDYSLCPFVVQHLWWATKVVTIIATIVALPVAVSIHYS</sequence>
<name>A0A1D8N6E6_YARLL</name>
<feature type="transmembrane region" description="Helical" evidence="5">
    <location>
        <begin position="31"/>
        <end position="48"/>
    </location>
</feature>
<reference evidence="7 8" key="1">
    <citation type="journal article" date="2016" name="PLoS ONE">
        <title>Sequence Assembly of Yarrowia lipolytica Strain W29/CLIB89 Shows Transposable Element Diversity.</title>
        <authorList>
            <person name="Magnan C."/>
            <person name="Yu J."/>
            <person name="Chang I."/>
            <person name="Jahn E."/>
            <person name="Kanomata Y."/>
            <person name="Wu J."/>
            <person name="Zeller M."/>
            <person name="Oakes M."/>
            <person name="Baldi P."/>
            <person name="Sandmeyer S."/>
        </authorList>
    </citation>
    <scope>NUCLEOTIDE SEQUENCE [LARGE SCALE GENOMIC DNA]</scope>
    <source>
        <strain evidence="8">CLIB89(W29)</strain>
    </source>
</reference>
<dbReference type="EMBL" id="CP017554">
    <property type="protein sequence ID" value="AOW01212.1"/>
    <property type="molecule type" value="Genomic_DNA"/>
</dbReference>
<evidence type="ECO:0000256" key="3">
    <source>
        <dbReference type="ARBA" id="ARBA00022989"/>
    </source>
</evidence>
<evidence type="ECO:0000313" key="8">
    <source>
        <dbReference type="Proteomes" id="UP000182444"/>
    </source>
</evidence>